<comment type="caution">
    <text evidence="2">The sequence shown here is derived from an EMBL/GenBank/DDBJ whole genome shotgun (WGS) entry which is preliminary data.</text>
</comment>
<reference evidence="2 3" key="1">
    <citation type="journal article" date="2017" name="Curr. Biol.">
        <title>Genome architecture and evolution of a unichromosomal asexual nematode.</title>
        <authorList>
            <person name="Fradin H."/>
            <person name="Zegar C."/>
            <person name="Gutwein M."/>
            <person name="Lucas J."/>
            <person name="Kovtun M."/>
            <person name="Corcoran D."/>
            <person name="Baugh L.R."/>
            <person name="Kiontke K."/>
            <person name="Gunsalus K."/>
            <person name="Fitch D.H."/>
            <person name="Piano F."/>
        </authorList>
    </citation>
    <scope>NUCLEOTIDE SEQUENCE [LARGE SCALE GENOMIC DNA]</scope>
    <source>
        <strain evidence="2">PF1309</strain>
    </source>
</reference>
<dbReference type="EMBL" id="LIAE01009798">
    <property type="protein sequence ID" value="PAV68207.1"/>
    <property type="molecule type" value="Genomic_DNA"/>
</dbReference>
<name>A0A2A2K2L8_9BILA</name>
<keyword evidence="3" id="KW-1185">Reference proteome</keyword>
<dbReference type="Proteomes" id="UP000218231">
    <property type="component" value="Unassembled WGS sequence"/>
</dbReference>
<organism evidence="2 3">
    <name type="scientific">Diploscapter pachys</name>
    <dbReference type="NCBI Taxonomy" id="2018661"/>
    <lineage>
        <taxon>Eukaryota</taxon>
        <taxon>Metazoa</taxon>
        <taxon>Ecdysozoa</taxon>
        <taxon>Nematoda</taxon>
        <taxon>Chromadorea</taxon>
        <taxon>Rhabditida</taxon>
        <taxon>Rhabditina</taxon>
        <taxon>Rhabditomorpha</taxon>
        <taxon>Rhabditoidea</taxon>
        <taxon>Rhabditidae</taxon>
        <taxon>Diploscapter</taxon>
    </lineage>
</organism>
<evidence type="ECO:0000256" key="1">
    <source>
        <dbReference type="SAM" id="MobiDB-lite"/>
    </source>
</evidence>
<gene>
    <name evidence="2" type="ORF">WR25_25554</name>
</gene>
<dbReference type="AlphaFoldDB" id="A0A2A2K2L8"/>
<feature type="compositionally biased region" description="Basic residues" evidence="1">
    <location>
        <begin position="297"/>
        <end position="306"/>
    </location>
</feature>
<evidence type="ECO:0000313" key="2">
    <source>
        <dbReference type="EMBL" id="PAV68207.1"/>
    </source>
</evidence>
<feature type="compositionally biased region" description="Basic residues" evidence="1">
    <location>
        <begin position="329"/>
        <end position="339"/>
    </location>
</feature>
<proteinExistence type="predicted"/>
<evidence type="ECO:0000313" key="3">
    <source>
        <dbReference type="Proteomes" id="UP000218231"/>
    </source>
</evidence>
<accession>A0A2A2K2L8</accession>
<protein>
    <submittedName>
        <fullName evidence="2">Uncharacterized protein</fullName>
    </submittedName>
</protein>
<feature type="compositionally biased region" description="Low complexity" evidence="1">
    <location>
        <begin position="287"/>
        <end position="296"/>
    </location>
</feature>
<feature type="region of interest" description="Disordered" evidence="1">
    <location>
        <begin position="264"/>
        <end position="339"/>
    </location>
</feature>
<sequence>MRRGLASSRRDSTVRVRAEASSSVSVAVFVPAGRIDRPPISRIEQARLFRETQARQHVGLGEIGIDQQYLGIALHRHREREIDRAEGLAVARSRRTDEHGPRLVALMALRDAFARDQQLALDQAEFLGERPHRRAGHDHPGFGQHAAIDAGDVAQLGRFVKGRRQLLPHRRAQFGRDGKEGRIVDRRRRLPCRLFGDRCRLDVGRGHGCRDGVVLHRITGILHRRPEPRAEIIGARGPFEQRVAADGLVHHIVPVTPPDRVAALRRRAAAHRPPPAPRHRPQRFSGASPAAPLARASRLRRSRRSPACRSPSPAAVRWQRSRAADPSRTPRRCPRPAPR</sequence>